<feature type="region of interest" description="Disordered" evidence="1">
    <location>
        <begin position="1"/>
        <end position="35"/>
    </location>
</feature>
<protein>
    <submittedName>
        <fullName evidence="2 3">Uncharacterized protein</fullName>
    </submittedName>
</protein>
<sequence>MTCTRRRAGGESSTPSGGLSLCTVPAPPPNTTTTTSTTLELRSFLQDAQRQRLPTRMKSLRLLTERTRRPVPDGQRMPARSARQKASPDPRLGLSGRLT</sequence>
<feature type="region of interest" description="Disordered" evidence="1">
    <location>
        <begin position="51"/>
        <end position="99"/>
    </location>
</feature>
<evidence type="ECO:0000313" key="3">
    <source>
        <dbReference type="EnsemblMetazoa" id="ASIC016577-PA"/>
    </source>
</evidence>
<reference evidence="3" key="2">
    <citation type="submission" date="2020-05" db="UniProtKB">
        <authorList>
            <consortium name="EnsemblMetazoa"/>
        </authorList>
    </citation>
    <scope>IDENTIFICATION</scope>
</reference>
<gene>
    <name evidence="2" type="ORF">ZHAS_00016577</name>
</gene>
<proteinExistence type="predicted"/>
<organism evidence="2">
    <name type="scientific">Anopheles sinensis</name>
    <name type="common">Mosquito</name>
    <dbReference type="NCBI Taxonomy" id="74873"/>
    <lineage>
        <taxon>Eukaryota</taxon>
        <taxon>Metazoa</taxon>
        <taxon>Ecdysozoa</taxon>
        <taxon>Arthropoda</taxon>
        <taxon>Hexapoda</taxon>
        <taxon>Insecta</taxon>
        <taxon>Pterygota</taxon>
        <taxon>Neoptera</taxon>
        <taxon>Endopterygota</taxon>
        <taxon>Diptera</taxon>
        <taxon>Nematocera</taxon>
        <taxon>Culicoidea</taxon>
        <taxon>Culicidae</taxon>
        <taxon>Anophelinae</taxon>
        <taxon>Anopheles</taxon>
    </lineage>
</organism>
<dbReference type="EMBL" id="KE525341">
    <property type="protein sequence ID" value="KFB48591.1"/>
    <property type="molecule type" value="Genomic_DNA"/>
</dbReference>
<reference evidence="2 4" key="1">
    <citation type="journal article" date="2014" name="BMC Genomics">
        <title>Genome sequence of Anopheles sinensis provides insight into genetics basis of mosquito competence for malaria parasites.</title>
        <authorList>
            <person name="Zhou D."/>
            <person name="Zhang D."/>
            <person name="Ding G."/>
            <person name="Shi L."/>
            <person name="Hou Q."/>
            <person name="Ye Y."/>
            <person name="Xu Y."/>
            <person name="Zhou H."/>
            <person name="Xiong C."/>
            <person name="Li S."/>
            <person name="Yu J."/>
            <person name="Hong S."/>
            <person name="Yu X."/>
            <person name="Zou P."/>
            <person name="Chen C."/>
            <person name="Chang X."/>
            <person name="Wang W."/>
            <person name="Lv Y."/>
            <person name="Sun Y."/>
            <person name="Ma L."/>
            <person name="Shen B."/>
            <person name="Zhu C."/>
        </authorList>
    </citation>
    <scope>NUCLEOTIDE SEQUENCE [LARGE SCALE GENOMIC DNA]</scope>
</reference>
<dbReference type="EnsemblMetazoa" id="ASIC016577-RA">
    <property type="protein sequence ID" value="ASIC016577-PA"/>
    <property type="gene ID" value="ASIC016577"/>
</dbReference>
<name>A0A084WEE7_ANOSI</name>
<evidence type="ECO:0000313" key="4">
    <source>
        <dbReference type="Proteomes" id="UP000030765"/>
    </source>
</evidence>
<keyword evidence="4" id="KW-1185">Reference proteome</keyword>
<dbReference type="VEuPathDB" id="VectorBase:ASIC016577"/>
<evidence type="ECO:0000313" key="2">
    <source>
        <dbReference type="EMBL" id="KFB48591.1"/>
    </source>
</evidence>
<evidence type="ECO:0000256" key="1">
    <source>
        <dbReference type="SAM" id="MobiDB-lite"/>
    </source>
</evidence>
<dbReference type="AlphaFoldDB" id="A0A084WEE7"/>
<accession>A0A084WEE7</accession>
<dbReference type="Proteomes" id="UP000030765">
    <property type="component" value="Unassembled WGS sequence"/>
</dbReference>
<dbReference type="EMBL" id="ATLV01023206">
    <property type="status" value="NOT_ANNOTATED_CDS"/>
    <property type="molecule type" value="Genomic_DNA"/>
</dbReference>